<dbReference type="PANTHER" id="PTHR46558:SF11">
    <property type="entry name" value="HTH-TYPE TRANSCRIPTIONAL REGULATOR XRE"/>
    <property type="match status" value="1"/>
</dbReference>
<protein>
    <submittedName>
        <fullName evidence="3">Transcriptional regulator with XRE-family HTH domain</fullName>
    </submittedName>
</protein>
<evidence type="ECO:0000313" key="4">
    <source>
        <dbReference type="Proteomes" id="UP001519287"/>
    </source>
</evidence>
<comment type="caution">
    <text evidence="3">The sequence shown here is derived from an EMBL/GenBank/DDBJ whole genome shotgun (WGS) entry which is preliminary data.</text>
</comment>
<proteinExistence type="predicted"/>
<dbReference type="SMART" id="SM00530">
    <property type="entry name" value="HTH_XRE"/>
    <property type="match status" value="1"/>
</dbReference>
<dbReference type="Proteomes" id="UP001519287">
    <property type="component" value="Unassembled WGS sequence"/>
</dbReference>
<dbReference type="Pfam" id="PF01381">
    <property type="entry name" value="HTH_3"/>
    <property type="match status" value="1"/>
</dbReference>
<dbReference type="RefSeq" id="WP_209972139.1">
    <property type="nucleotide sequence ID" value="NZ_JAGGLB010000008.1"/>
</dbReference>
<keyword evidence="1" id="KW-0238">DNA-binding</keyword>
<keyword evidence="4" id="KW-1185">Reference proteome</keyword>
<dbReference type="EMBL" id="JAGGLB010000008">
    <property type="protein sequence ID" value="MBP1991389.1"/>
    <property type="molecule type" value="Genomic_DNA"/>
</dbReference>
<evidence type="ECO:0000313" key="3">
    <source>
        <dbReference type="EMBL" id="MBP1991389.1"/>
    </source>
</evidence>
<dbReference type="PANTHER" id="PTHR46558">
    <property type="entry name" value="TRACRIPTIONAL REGULATORY PROTEIN-RELATED-RELATED"/>
    <property type="match status" value="1"/>
</dbReference>
<accession>A0ABS4IUY6</accession>
<dbReference type="Gene3D" id="1.10.260.40">
    <property type="entry name" value="lambda repressor-like DNA-binding domains"/>
    <property type="match status" value="1"/>
</dbReference>
<reference evidence="3 4" key="1">
    <citation type="submission" date="2021-03" db="EMBL/GenBank/DDBJ databases">
        <title>Genomic Encyclopedia of Type Strains, Phase IV (KMG-IV): sequencing the most valuable type-strain genomes for metagenomic binning, comparative biology and taxonomic classification.</title>
        <authorList>
            <person name="Goeker M."/>
        </authorList>
    </citation>
    <scope>NUCLEOTIDE SEQUENCE [LARGE SCALE GENOMIC DNA]</scope>
    <source>
        <strain evidence="3 4">DSM 26048</strain>
    </source>
</reference>
<dbReference type="InterPro" id="IPR010982">
    <property type="entry name" value="Lambda_DNA-bd_dom_sf"/>
</dbReference>
<organism evidence="3 4">
    <name type="scientific">Paenibacillus eucommiae</name>
    <dbReference type="NCBI Taxonomy" id="1355755"/>
    <lineage>
        <taxon>Bacteria</taxon>
        <taxon>Bacillati</taxon>
        <taxon>Bacillota</taxon>
        <taxon>Bacilli</taxon>
        <taxon>Bacillales</taxon>
        <taxon>Paenibacillaceae</taxon>
        <taxon>Paenibacillus</taxon>
    </lineage>
</organism>
<dbReference type="PROSITE" id="PS50943">
    <property type="entry name" value="HTH_CROC1"/>
    <property type="match status" value="1"/>
</dbReference>
<sequence>MTTLGEKIRNLRLKNNLSQDELAEQLGKQRSSIAGYEADRIPPPSDVLGQLSDIFNVSCDYLLGRAEFPSQTFAYNHIDGLSEDEKGLYHRFMKESEELFRKKGNLTEMKIRSIMRFMEFTFLEDLAEGKKGSHT</sequence>
<evidence type="ECO:0000259" key="2">
    <source>
        <dbReference type="PROSITE" id="PS50943"/>
    </source>
</evidence>
<dbReference type="SUPFAM" id="SSF47413">
    <property type="entry name" value="lambda repressor-like DNA-binding domains"/>
    <property type="match status" value="1"/>
</dbReference>
<dbReference type="InterPro" id="IPR001387">
    <property type="entry name" value="Cro/C1-type_HTH"/>
</dbReference>
<evidence type="ECO:0000256" key="1">
    <source>
        <dbReference type="ARBA" id="ARBA00023125"/>
    </source>
</evidence>
<gene>
    <name evidence="3" type="ORF">J2Z66_002996</name>
</gene>
<dbReference type="CDD" id="cd00093">
    <property type="entry name" value="HTH_XRE"/>
    <property type="match status" value="1"/>
</dbReference>
<name>A0ABS4IUY6_9BACL</name>
<feature type="domain" description="HTH cro/C1-type" evidence="2">
    <location>
        <begin position="8"/>
        <end position="62"/>
    </location>
</feature>